<proteinExistence type="evidence at transcript level"/>
<organism evidence="2">
    <name type="scientific">Sus scrofa</name>
    <name type="common">Pig</name>
    <dbReference type="NCBI Taxonomy" id="9823"/>
    <lineage>
        <taxon>Eukaryota</taxon>
        <taxon>Metazoa</taxon>
        <taxon>Chordata</taxon>
        <taxon>Craniata</taxon>
        <taxon>Vertebrata</taxon>
        <taxon>Euteleostomi</taxon>
        <taxon>Mammalia</taxon>
        <taxon>Eutheria</taxon>
        <taxon>Laurasiatheria</taxon>
        <taxon>Artiodactyla</taxon>
        <taxon>Suina</taxon>
        <taxon>Suidae</taxon>
        <taxon>Sus</taxon>
    </lineage>
</organism>
<name>S5A5K9_PIG</name>
<evidence type="ECO:0000313" key="1">
    <source>
        <dbReference type="EMBL" id="AGP75628.1"/>
    </source>
</evidence>
<dbReference type="EMBL" id="KC811319">
    <property type="protein sequence ID" value="AGP75628.1"/>
    <property type="molecule type" value="mRNA"/>
</dbReference>
<sequence length="19" mass="2109">MAVSVSSTSSIRSWRLLMP</sequence>
<dbReference type="EMBL" id="KC811327">
    <property type="protein sequence ID" value="AGP75636.1"/>
    <property type="molecule type" value="mRNA"/>
</dbReference>
<gene>
    <name evidence="2" type="primary">SP110</name>
</gene>
<dbReference type="AlphaFoldDB" id="S5A5K9"/>
<protein>
    <submittedName>
        <fullName evidence="1">SP110 nuclear body protein variant 17</fullName>
    </submittedName>
    <submittedName>
        <fullName evidence="2">SP110 nuclear body protein variant 25</fullName>
    </submittedName>
</protein>
<evidence type="ECO:0000313" key="2">
    <source>
        <dbReference type="EMBL" id="AGP75636.1"/>
    </source>
</evidence>
<reference evidence="2" key="1">
    <citation type="journal article" date="2016" name="Mol. Genet. Genomics">
        <title>Molecular characterization of Sp110 gene in pigs.</title>
        <authorList>
            <person name="Li L.Z."/>
            <person name="Wang Q.S."/>
            <person name="Han L.X."/>
            <person name="Wang J.K."/>
            <person name="Shao S.Y."/>
            <person name="Wang L."/>
            <person name="Liu D."/>
            <person name="Yang X.Q."/>
        </authorList>
    </citation>
    <scope>NUCLEOTIDE SEQUENCE</scope>
</reference>
<accession>S5A5K9</accession>